<dbReference type="EMBL" id="JAGZXI010000006">
    <property type="protein sequence ID" value="MBS6635035.1"/>
    <property type="molecule type" value="Genomic_DNA"/>
</dbReference>
<dbReference type="Proteomes" id="UP000739069">
    <property type="component" value="Unassembled WGS sequence"/>
</dbReference>
<protein>
    <submittedName>
        <fullName evidence="1">Uncharacterized protein</fullName>
    </submittedName>
</protein>
<proteinExistence type="predicted"/>
<dbReference type="AlphaFoldDB" id="A0A943Y5I6"/>
<evidence type="ECO:0000313" key="1">
    <source>
        <dbReference type="EMBL" id="MBS6635035.1"/>
    </source>
</evidence>
<sequence length="141" mass="16665">MAKKKRLISGEKFYCRCPSCSETWDYPPVISYLDDENTLRITDRHTTCIATDPARDMAYNFSIALSCRNEEAQEQYWQVIRGCSSHRNFHYHRYKYRSDRSIVEENRPLNSIMESNAAYEEATAFIVEGAFERIEEWQALK</sequence>
<reference evidence="1" key="1">
    <citation type="submission" date="2021-02" db="EMBL/GenBank/DDBJ databases">
        <title>Infant gut strain persistence is associated with maternal origin, phylogeny, and functional potential including surface adhesion and iron acquisition.</title>
        <authorList>
            <person name="Lou Y.C."/>
        </authorList>
    </citation>
    <scope>NUCLEOTIDE SEQUENCE</scope>
    <source>
        <strain evidence="1">L1_008_092G1_dasL1_008_092G1_concoct_16</strain>
    </source>
</reference>
<comment type="caution">
    <text evidence="1">The sequence shown here is derived from an EMBL/GenBank/DDBJ whole genome shotgun (WGS) entry which is preliminary data.</text>
</comment>
<name>A0A943Y5I6_9MICC</name>
<evidence type="ECO:0000313" key="2">
    <source>
        <dbReference type="Proteomes" id="UP000739069"/>
    </source>
</evidence>
<dbReference type="PROSITE" id="PS50231">
    <property type="entry name" value="RICIN_B_LECTIN"/>
    <property type="match status" value="1"/>
</dbReference>
<gene>
    <name evidence="1" type="ORF">KH265_05180</name>
</gene>
<organism evidence="1 2">
    <name type="scientific">Rothia mucilaginosa</name>
    <dbReference type="NCBI Taxonomy" id="43675"/>
    <lineage>
        <taxon>Bacteria</taxon>
        <taxon>Bacillati</taxon>
        <taxon>Actinomycetota</taxon>
        <taxon>Actinomycetes</taxon>
        <taxon>Micrococcales</taxon>
        <taxon>Micrococcaceae</taxon>
        <taxon>Rothia</taxon>
    </lineage>
</organism>
<accession>A0A943Y5I6</accession>
<dbReference type="RefSeq" id="WP_303948795.1">
    <property type="nucleotide sequence ID" value="NZ_JAGZXI010000006.1"/>
</dbReference>